<gene>
    <name evidence="2" type="primary">wzy</name>
    <name evidence="2" type="ORF">IRI77_21670</name>
</gene>
<feature type="transmembrane region" description="Helical" evidence="1">
    <location>
        <begin position="267"/>
        <end position="286"/>
    </location>
</feature>
<dbReference type="AlphaFoldDB" id="A0A7S7SIG0"/>
<feature type="transmembrane region" description="Helical" evidence="1">
    <location>
        <begin position="196"/>
        <end position="215"/>
    </location>
</feature>
<keyword evidence="1" id="KW-1133">Transmembrane helix</keyword>
<dbReference type="Proteomes" id="UP000593892">
    <property type="component" value="Chromosome"/>
</dbReference>
<feature type="transmembrane region" description="Helical" evidence="1">
    <location>
        <begin position="298"/>
        <end position="321"/>
    </location>
</feature>
<feature type="transmembrane region" description="Helical" evidence="1">
    <location>
        <begin position="147"/>
        <end position="165"/>
    </location>
</feature>
<keyword evidence="1" id="KW-0472">Membrane</keyword>
<feature type="transmembrane region" description="Helical" evidence="1">
    <location>
        <begin position="403"/>
        <end position="422"/>
    </location>
</feature>
<dbReference type="InterPro" id="IPR029468">
    <property type="entry name" value="O-ag_pol_Wzy"/>
</dbReference>
<feature type="transmembrane region" description="Helical" evidence="1">
    <location>
        <begin position="20"/>
        <end position="37"/>
    </location>
</feature>
<sequence>MTAAVVQAPNAIPVAWMESFALAAVVSLDFLAIRAGWLTTEQHALVVTLGLAGLLVMTWLRFHRGMHPVWLFLGMLLLFQGGRMVAALMGMDGDPYLIDLQSPVPFTLPTEANLTATWLLLLSGVAIYIPCSLSYRVSGFEAPPGEDLTQALLLLFLATFPFHIYKNVQYLSYIRSHGGYLAIYTDGGAHLEAAGSLARVLSQVCSSAFLLYFVYEQRKRRLLTICVAYFAVTVVELLIGLRGKAFLLLFTFLFLYKKKQGSHFRGVPLAILVTTLGAVAQLVAGFREMRESAAASPAVFLWAQGVSFQVTALAVGFRHLFSAHGLEYILNQIPLVFVHQDRFGEGQLFGIDLSNFLNAEAMSLGFGTGSTYLAEAYVVGGIPAVAIASALIGLLLSRLHLSLRGASCAFATVAMMNLIYMPRSGMVEPFAATFKSWVALAATLLAAHAVHRAMEMTRREQ</sequence>
<feature type="transmembrane region" description="Helical" evidence="1">
    <location>
        <begin position="69"/>
        <end position="91"/>
    </location>
</feature>
<dbReference type="NCBIfam" id="TIGR04370">
    <property type="entry name" value="glyco_rpt_poly"/>
    <property type="match status" value="1"/>
</dbReference>
<evidence type="ECO:0000313" key="2">
    <source>
        <dbReference type="EMBL" id="QOY85431.1"/>
    </source>
</evidence>
<feature type="transmembrane region" description="Helical" evidence="1">
    <location>
        <begin position="434"/>
        <end position="451"/>
    </location>
</feature>
<keyword evidence="1" id="KW-0812">Transmembrane</keyword>
<name>A0A7S7SIG0_PALFE</name>
<feature type="transmembrane region" description="Helical" evidence="1">
    <location>
        <begin position="376"/>
        <end position="396"/>
    </location>
</feature>
<dbReference type="Pfam" id="PF14296">
    <property type="entry name" value="O-ag_pol_Wzy"/>
    <property type="match status" value="1"/>
</dbReference>
<keyword evidence="3" id="KW-1185">Reference proteome</keyword>
<feature type="transmembrane region" description="Helical" evidence="1">
    <location>
        <begin position="222"/>
        <end position="255"/>
    </location>
</feature>
<proteinExistence type="predicted"/>
<dbReference type="RefSeq" id="WP_194447101.1">
    <property type="nucleotide sequence ID" value="NZ_CP063849.1"/>
</dbReference>
<reference evidence="2 3" key="1">
    <citation type="submission" date="2020-10" db="EMBL/GenBank/DDBJ databases">
        <title>Complete genome sequence of Paludibaculum fermentans P105T, a facultatively anaerobic acidobacterium capable of dissimilatory Fe(III) reduction.</title>
        <authorList>
            <person name="Dedysh S.N."/>
            <person name="Beletsky A.V."/>
            <person name="Kulichevskaya I.S."/>
            <person name="Mardanov A.V."/>
            <person name="Ravin N.V."/>
        </authorList>
    </citation>
    <scope>NUCLEOTIDE SEQUENCE [LARGE SCALE GENOMIC DNA]</scope>
    <source>
        <strain evidence="2 3">P105</strain>
    </source>
</reference>
<evidence type="ECO:0000256" key="1">
    <source>
        <dbReference type="SAM" id="Phobius"/>
    </source>
</evidence>
<accession>A0A7S7SIG0</accession>
<protein>
    <submittedName>
        <fullName evidence="2">O-antigen polysaccharide polymerase Wzy</fullName>
    </submittedName>
</protein>
<organism evidence="2 3">
    <name type="scientific">Paludibaculum fermentans</name>
    <dbReference type="NCBI Taxonomy" id="1473598"/>
    <lineage>
        <taxon>Bacteria</taxon>
        <taxon>Pseudomonadati</taxon>
        <taxon>Acidobacteriota</taxon>
        <taxon>Terriglobia</taxon>
        <taxon>Bryobacterales</taxon>
        <taxon>Bryobacteraceae</taxon>
        <taxon>Paludibaculum</taxon>
    </lineage>
</organism>
<dbReference type="EMBL" id="CP063849">
    <property type="protein sequence ID" value="QOY85431.1"/>
    <property type="molecule type" value="Genomic_DNA"/>
</dbReference>
<evidence type="ECO:0000313" key="3">
    <source>
        <dbReference type="Proteomes" id="UP000593892"/>
    </source>
</evidence>
<feature type="transmembrane region" description="Helical" evidence="1">
    <location>
        <begin position="43"/>
        <end position="62"/>
    </location>
</feature>
<dbReference type="KEGG" id="pfer:IRI77_21670"/>
<feature type="transmembrane region" description="Helical" evidence="1">
    <location>
        <begin position="116"/>
        <end position="135"/>
    </location>
</feature>